<dbReference type="EMBL" id="MU865980">
    <property type="protein sequence ID" value="KAK4444204.1"/>
    <property type="molecule type" value="Genomic_DNA"/>
</dbReference>
<organism evidence="2 3">
    <name type="scientific">Podospora aff. communis PSN243</name>
    <dbReference type="NCBI Taxonomy" id="3040156"/>
    <lineage>
        <taxon>Eukaryota</taxon>
        <taxon>Fungi</taxon>
        <taxon>Dikarya</taxon>
        <taxon>Ascomycota</taxon>
        <taxon>Pezizomycotina</taxon>
        <taxon>Sordariomycetes</taxon>
        <taxon>Sordariomycetidae</taxon>
        <taxon>Sordariales</taxon>
        <taxon>Podosporaceae</taxon>
        <taxon>Podospora</taxon>
    </lineage>
</organism>
<evidence type="ECO:0000313" key="2">
    <source>
        <dbReference type="EMBL" id="KAK4444204.1"/>
    </source>
</evidence>
<reference evidence="2" key="1">
    <citation type="journal article" date="2023" name="Mol. Phylogenet. Evol.">
        <title>Genome-scale phylogeny and comparative genomics of the fungal order Sordariales.</title>
        <authorList>
            <person name="Hensen N."/>
            <person name="Bonometti L."/>
            <person name="Westerberg I."/>
            <person name="Brannstrom I.O."/>
            <person name="Guillou S."/>
            <person name="Cros-Aarteil S."/>
            <person name="Calhoun S."/>
            <person name="Haridas S."/>
            <person name="Kuo A."/>
            <person name="Mondo S."/>
            <person name="Pangilinan J."/>
            <person name="Riley R."/>
            <person name="LaButti K."/>
            <person name="Andreopoulos B."/>
            <person name="Lipzen A."/>
            <person name="Chen C."/>
            <person name="Yan M."/>
            <person name="Daum C."/>
            <person name="Ng V."/>
            <person name="Clum A."/>
            <person name="Steindorff A."/>
            <person name="Ohm R.A."/>
            <person name="Martin F."/>
            <person name="Silar P."/>
            <person name="Natvig D.O."/>
            <person name="Lalanne C."/>
            <person name="Gautier V."/>
            <person name="Ament-Velasquez S.L."/>
            <person name="Kruys A."/>
            <person name="Hutchinson M.I."/>
            <person name="Powell A.J."/>
            <person name="Barry K."/>
            <person name="Miller A.N."/>
            <person name="Grigoriev I.V."/>
            <person name="Debuchy R."/>
            <person name="Gladieux P."/>
            <person name="Hiltunen Thoren M."/>
            <person name="Johannesson H."/>
        </authorList>
    </citation>
    <scope>NUCLEOTIDE SEQUENCE</scope>
    <source>
        <strain evidence="2">PSN243</strain>
    </source>
</reference>
<evidence type="ECO:0008006" key="4">
    <source>
        <dbReference type="Google" id="ProtNLM"/>
    </source>
</evidence>
<comment type="caution">
    <text evidence="2">The sequence shown here is derived from an EMBL/GenBank/DDBJ whole genome shotgun (WGS) entry which is preliminary data.</text>
</comment>
<sequence length="301" mass="30740">MTMTRLGVGEADGASNLGCKSQPLTSMAWGGPTWGLNYTGVPAAPSLLRTSTPSNSLTFSGVETMHHPTLVAPVLLAFASIALGHDNLGDVHDGPLCVKALHDLAGLPLPCLPEIASQALEIPLVRAAAPEIFPSLCKCLGVTATKVVVTKTEPASSTTTTTATSKTTTTTTTTTLTTLPSPTTKSTTTTTTTSITATKTTAADACDISFNTSGNGEGNLVLAPIGPNNARECCVLCFNMTNCVASAFVTTSGNQCQLLVKMVPLAGAPITPLCPFGVEEYPFLEGPGLVFAGPCGGQPLD</sequence>
<keyword evidence="3" id="KW-1185">Reference proteome</keyword>
<reference evidence="2" key="2">
    <citation type="submission" date="2023-05" db="EMBL/GenBank/DDBJ databases">
        <authorList>
            <consortium name="Lawrence Berkeley National Laboratory"/>
            <person name="Steindorff A."/>
            <person name="Hensen N."/>
            <person name="Bonometti L."/>
            <person name="Westerberg I."/>
            <person name="Brannstrom I.O."/>
            <person name="Guillou S."/>
            <person name="Cros-Aarteil S."/>
            <person name="Calhoun S."/>
            <person name="Haridas S."/>
            <person name="Kuo A."/>
            <person name="Mondo S."/>
            <person name="Pangilinan J."/>
            <person name="Riley R."/>
            <person name="Labutti K."/>
            <person name="Andreopoulos B."/>
            <person name="Lipzen A."/>
            <person name="Chen C."/>
            <person name="Yanf M."/>
            <person name="Daum C."/>
            <person name="Ng V."/>
            <person name="Clum A."/>
            <person name="Ohm R."/>
            <person name="Martin F."/>
            <person name="Silar P."/>
            <person name="Natvig D."/>
            <person name="Lalanne C."/>
            <person name="Gautier V."/>
            <person name="Ament-Velasquez S.L."/>
            <person name="Kruys A."/>
            <person name="Hutchinson M.I."/>
            <person name="Powell A.J."/>
            <person name="Barry K."/>
            <person name="Miller A.N."/>
            <person name="Grigoriev I.V."/>
            <person name="Debuchy R."/>
            <person name="Gladieux P."/>
            <person name="Thoren M.H."/>
            <person name="Johannesson H."/>
        </authorList>
    </citation>
    <scope>NUCLEOTIDE SEQUENCE</scope>
    <source>
        <strain evidence="2">PSN243</strain>
    </source>
</reference>
<feature type="region of interest" description="Disordered" evidence="1">
    <location>
        <begin position="152"/>
        <end position="194"/>
    </location>
</feature>
<dbReference type="AlphaFoldDB" id="A0AAV9G7U0"/>
<gene>
    <name evidence="2" type="ORF">QBC34DRAFT_442712</name>
</gene>
<accession>A0AAV9G7U0</accession>
<name>A0AAV9G7U0_9PEZI</name>
<dbReference type="Proteomes" id="UP001321760">
    <property type="component" value="Unassembled WGS sequence"/>
</dbReference>
<evidence type="ECO:0000256" key="1">
    <source>
        <dbReference type="SAM" id="MobiDB-lite"/>
    </source>
</evidence>
<protein>
    <recommendedName>
        <fullName evidence="4">Apple domain-containing protein</fullName>
    </recommendedName>
</protein>
<proteinExistence type="predicted"/>
<evidence type="ECO:0000313" key="3">
    <source>
        <dbReference type="Proteomes" id="UP001321760"/>
    </source>
</evidence>